<dbReference type="SUPFAM" id="SSF50978">
    <property type="entry name" value="WD40 repeat-like"/>
    <property type="match status" value="1"/>
</dbReference>
<dbReference type="GeneID" id="5041948"/>
<dbReference type="KEGG" id="ptm:GSPATT00021934001"/>
<sequence>MNETNEEKINCQLLNLSNQNVLNCLEYIAFDSNSTIVLAIQQQIINCYFFKNNYLKHMSSIKVLKDEVGYLNQLEYLKTSNSILTIYQQRILIANLNGFNTRKFLLKNRLKLQGRCGSLLFNKIQSHLFISNQNQICFFEKRMDGWKCSQEIEVDYSRVSVISMCLNCQEDELLVQTNNGYTGSTKVYIYHKKTQQQEIKWIQIQSMWQGIIFGKLWGGFVDHFYLINEFALNVYNKSNQSQDYIHYASSEFKHSQSLIFKQILQNNLVLLIKNQSISVMKLNQQQKLEQIKQIKIDLSALNNLNHGYSSKQSLLTQDEKLLVIWNRQDTLIIEMIYI</sequence>
<dbReference type="InterPro" id="IPR036322">
    <property type="entry name" value="WD40_repeat_dom_sf"/>
</dbReference>
<reference evidence="1 2" key="1">
    <citation type="journal article" date="2006" name="Nature">
        <title>Global trends of whole-genome duplications revealed by the ciliate Paramecium tetraurelia.</title>
        <authorList>
            <consortium name="Genoscope"/>
            <person name="Aury J.-M."/>
            <person name="Jaillon O."/>
            <person name="Duret L."/>
            <person name="Noel B."/>
            <person name="Jubin C."/>
            <person name="Porcel B.M."/>
            <person name="Segurens B."/>
            <person name="Daubin V."/>
            <person name="Anthouard V."/>
            <person name="Aiach N."/>
            <person name="Arnaiz O."/>
            <person name="Billaut A."/>
            <person name="Beisson J."/>
            <person name="Blanc I."/>
            <person name="Bouhouche K."/>
            <person name="Camara F."/>
            <person name="Duharcourt S."/>
            <person name="Guigo R."/>
            <person name="Gogendeau D."/>
            <person name="Katinka M."/>
            <person name="Keller A.-M."/>
            <person name="Kissmehl R."/>
            <person name="Klotz C."/>
            <person name="Koll F."/>
            <person name="Le Moue A."/>
            <person name="Lepere C."/>
            <person name="Malinsky S."/>
            <person name="Nowacki M."/>
            <person name="Nowak J.K."/>
            <person name="Plattner H."/>
            <person name="Poulain J."/>
            <person name="Ruiz F."/>
            <person name="Serrano V."/>
            <person name="Zagulski M."/>
            <person name="Dessen P."/>
            <person name="Betermier M."/>
            <person name="Weissenbach J."/>
            <person name="Scarpelli C."/>
            <person name="Schachter V."/>
            <person name="Sperling L."/>
            <person name="Meyer E."/>
            <person name="Cohen J."/>
            <person name="Wincker P."/>
        </authorList>
    </citation>
    <scope>NUCLEOTIDE SEQUENCE [LARGE SCALE GENOMIC DNA]</scope>
    <source>
        <strain evidence="1 2">Stock d4-2</strain>
    </source>
</reference>
<organism evidence="1 2">
    <name type="scientific">Paramecium tetraurelia</name>
    <dbReference type="NCBI Taxonomy" id="5888"/>
    <lineage>
        <taxon>Eukaryota</taxon>
        <taxon>Sar</taxon>
        <taxon>Alveolata</taxon>
        <taxon>Ciliophora</taxon>
        <taxon>Intramacronucleata</taxon>
        <taxon>Oligohymenophorea</taxon>
        <taxon>Peniculida</taxon>
        <taxon>Parameciidae</taxon>
        <taxon>Paramecium</taxon>
    </lineage>
</organism>
<evidence type="ECO:0008006" key="3">
    <source>
        <dbReference type="Google" id="ProtNLM"/>
    </source>
</evidence>
<dbReference type="Proteomes" id="UP000000600">
    <property type="component" value="Unassembled WGS sequence"/>
</dbReference>
<dbReference type="EMBL" id="CT868651">
    <property type="protein sequence ID" value="CAK88766.1"/>
    <property type="molecule type" value="Genomic_DNA"/>
</dbReference>
<proteinExistence type="predicted"/>
<dbReference type="OrthoDB" id="308572at2759"/>
<dbReference type="RefSeq" id="XP_001456163.1">
    <property type="nucleotide sequence ID" value="XM_001456126.1"/>
</dbReference>
<dbReference type="InParanoid" id="A0E0E9"/>
<evidence type="ECO:0000313" key="2">
    <source>
        <dbReference type="Proteomes" id="UP000000600"/>
    </source>
</evidence>
<dbReference type="HOGENOM" id="CLU_071186_0_0_1"/>
<name>A0E0E9_PARTE</name>
<evidence type="ECO:0000313" key="1">
    <source>
        <dbReference type="EMBL" id="CAK88766.1"/>
    </source>
</evidence>
<accession>A0E0E9</accession>
<dbReference type="AlphaFoldDB" id="A0E0E9"/>
<gene>
    <name evidence="1" type="ORF">GSPATT00021934001</name>
</gene>
<protein>
    <recommendedName>
        <fullName evidence="3">CNH domain-containing protein</fullName>
    </recommendedName>
</protein>
<keyword evidence="2" id="KW-1185">Reference proteome</keyword>